<accession>K0R090</accession>
<protein>
    <submittedName>
        <fullName evidence="2">Uncharacterized protein</fullName>
    </submittedName>
</protein>
<evidence type="ECO:0000313" key="3">
    <source>
        <dbReference type="Proteomes" id="UP000266841"/>
    </source>
</evidence>
<organism evidence="2 3">
    <name type="scientific">Thalassiosira oceanica</name>
    <name type="common">Marine diatom</name>
    <dbReference type="NCBI Taxonomy" id="159749"/>
    <lineage>
        <taxon>Eukaryota</taxon>
        <taxon>Sar</taxon>
        <taxon>Stramenopiles</taxon>
        <taxon>Ochrophyta</taxon>
        <taxon>Bacillariophyta</taxon>
        <taxon>Coscinodiscophyceae</taxon>
        <taxon>Thalassiosirophycidae</taxon>
        <taxon>Thalassiosirales</taxon>
        <taxon>Thalassiosiraceae</taxon>
        <taxon>Thalassiosira</taxon>
    </lineage>
</organism>
<sequence length="190" mass="20997">DEASDDDESSDDDGSSDDDESSEETDDCSSCSDRRPKHTASMRAPSNGNATVVLKNGWTGQWMDCTINPESVQFSWNDAKQYFFNQGGKMTWYKAIFLKESARQKAERCAASAASNYQSPHPVPPQPPYPPLYAPTAYHYRLPPAPSHAPPQRHAQVHHFQSAPYTGPPSYGAPVPFAPPSFGCPPHRHF</sequence>
<gene>
    <name evidence="2" type="ORF">THAOC_36396</name>
</gene>
<feature type="region of interest" description="Disordered" evidence="1">
    <location>
        <begin position="1"/>
        <end position="50"/>
    </location>
</feature>
<feature type="non-terminal residue" evidence="2">
    <location>
        <position position="1"/>
    </location>
</feature>
<evidence type="ECO:0000313" key="2">
    <source>
        <dbReference type="EMBL" id="EJK45020.1"/>
    </source>
</evidence>
<dbReference type="AlphaFoldDB" id="K0R090"/>
<proteinExistence type="predicted"/>
<reference evidence="2 3" key="1">
    <citation type="journal article" date="2012" name="Genome Biol.">
        <title>Genome and low-iron response of an oceanic diatom adapted to chronic iron limitation.</title>
        <authorList>
            <person name="Lommer M."/>
            <person name="Specht M."/>
            <person name="Roy A.S."/>
            <person name="Kraemer L."/>
            <person name="Andreson R."/>
            <person name="Gutowska M.A."/>
            <person name="Wolf J."/>
            <person name="Bergner S.V."/>
            <person name="Schilhabel M.B."/>
            <person name="Klostermeier U.C."/>
            <person name="Beiko R.G."/>
            <person name="Rosenstiel P."/>
            <person name="Hippler M."/>
            <person name="Laroche J."/>
        </authorList>
    </citation>
    <scope>NUCLEOTIDE SEQUENCE [LARGE SCALE GENOMIC DNA]</scope>
    <source>
        <strain evidence="2 3">CCMP1005</strain>
    </source>
</reference>
<dbReference type="Proteomes" id="UP000266841">
    <property type="component" value="Unassembled WGS sequence"/>
</dbReference>
<dbReference type="EMBL" id="AGNL01048918">
    <property type="protein sequence ID" value="EJK45020.1"/>
    <property type="molecule type" value="Genomic_DNA"/>
</dbReference>
<name>K0R090_THAOC</name>
<feature type="compositionally biased region" description="Acidic residues" evidence="1">
    <location>
        <begin position="1"/>
        <end position="27"/>
    </location>
</feature>
<evidence type="ECO:0000256" key="1">
    <source>
        <dbReference type="SAM" id="MobiDB-lite"/>
    </source>
</evidence>
<keyword evidence="3" id="KW-1185">Reference proteome</keyword>
<comment type="caution">
    <text evidence="2">The sequence shown here is derived from an EMBL/GenBank/DDBJ whole genome shotgun (WGS) entry which is preliminary data.</text>
</comment>